<dbReference type="GO" id="GO:0005737">
    <property type="term" value="C:cytoplasm"/>
    <property type="evidence" value="ECO:0007669"/>
    <property type="project" value="TreeGrafter"/>
</dbReference>
<evidence type="ECO:0000313" key="3">
    <source>
        <dbReference type="Proteomes" id="UP000442469"/>
    </source>
</evidence>
<dbReference type="PANTHER" id="PTHR48079:SF6">
    <property type="entry name" value="NAD(P)-BINDING DOMAIN-CONTAINING PROTEIN-RELATED"/>
    <property type="match status" value="1"/>
</dbReference>
<protein>
    <submittedName>
        <fullName evidence="2">NAD-dependent epimerase/dehydratase family protein</fullName>
    </submittedName>
</protein>
<sequence>MRDTIYLLTGAAGFLGNNISHKLVSQGKKVRILVLKGDPAVKYVPDEADVVFGDLTDLNSLESFFTVPENHEIIVIHCASLVTTSPQPSQKVYDVNVTGTKNIVDMCATKQVKKLVYVSSTGAILEAPHGQVIREPEVFFPDQVVGYYAKTKAIATQYVLEAVRGKDLDASIIYPSGISGPNDSAFGPFTSFVIRYCQGQMPVGVEGSFNAVDVRDLADGVIACTERGRKGEGYILSNEMVAIRRMFDLISEASGAKRVETILTPEQMQAMSQHRFAQSEGGANLEALKFEIYNLTRNNQFSSEKARQELDFRTRPFQETIADTVEWLRSEGKI</sequence>
<reference evidence="2 3" key="1">
    <citation type="submission" date="2019-11" db="EMBL/GenBank/DDBJ databases">
        <title>Draft genome sequences of five Paenibacillus species of dairy origin.</title>
        <authorList>
            <person name="Olajide A.M."/>
            <person name="Chen S."/>
            <person name="Lapointe G."/>
        </authorList>
    </citation>
    <scope>NUCLEOTIDE SEQUENCE [LARGE SCALE GENOMIC DNA]</scope>
    <source>
        <strain evidence="2 3">3CT49</strain>
    </source>
</reference>
<dbReference type="AlphaFoldDB" id="A0A6N8EY31"/>
<dbReference type="InterPro" id="IPR036291">
    <property type="entry name" value="NAD(P)-bd_dom_sf"/>
</dbReference>
<dbReference type="GO" id="GO:0006694">
    <property type="term" value="P:steroid biosynthetic process"/>
    <property type="evidence" value="ECO:0007669"/>
    <property type="project" value="InterPro"/>
</dbReference>
<dbReference type="RefSeq" id="WP_155620027.1">
    <property type="nucleotide sequence ID" value="NZ_WNZZ01000007.1"/>
</dbReference>
<dbReference type="InterPro" id="IPR051783">
    <property type="entry name" value="NAD(P)-dependent_oxidoreduct"/>
</dbReference>
<name>A0A6N8EY31_PAEMA</name>
<dbReference type="EMBL" id="WNZZ01000007">
    <property type="protein sequence ID" value="MUG23248.1"/>
    <property type="molecule type" value="Genomic_DNA"/>
</dbReference>
<dbReference type="InterPro" id="IPR002225">
    <property type="entry name" value="3Beta_OHSteriod_DH/Estase"/>
</dbReference>
<dbReference type="GO" id="GO:0004029">
    <property type="term" value="F:aldehyde dehydrogenase (NAD+) activity"/>
    <property type="evidence" value="ECO:0007669"/>
    <property type="project" value="TreeGrafter"/>
</dbReference>
<evidence type="ECO:0000259" key="1">
    <source>
        <dbReference type="Pfam" id="PF01073"/>
    </source>
</evidence>
<evidence type="ECO:0000313" key="2">
    <source>
        <dbReference type="EMBL" id="MUG23248.1"/>
    </source>
</evidence>
<dbReference type="Pfam" id="PF01073">
    <property type="entry name" value="3Beta_HSD"/>
    <property type="match status" value="1"/>
</dbReference>
<comment type="caution">
    <text evidence="2">The sequence shown here is derived from an EMBL/GenBank/DDBJ whole genome shotgun (WGS) entry which is preliminary data.</text>
</comment>
<accession>A0A6N8EY31</accession>
<feature type="domain" description="3-beta hydroxysteroid dehydrogenase/isomerase" evidence="1">
    <location>
        <begin position="8"/>
        <end position="201"/>
    </location>
</feature>
<proteinExistence type="predicted"/>
<gene>
    <name evidence="2" type="ORF">GNQ08_12620</name>
</gene>
<dbReference type="Proteomes" id="UP000442469">
    <property type="component" value="Unassembled WGS sequence"/>
</dbReference>
<dbReference type="GO" id="GO:0016616">
    <property type="term" value="F:oxidoreductase activity, acting on the CH-OH group of donors, NAD or NADP as acceptor"/>
    <property type="evidence" value="ECO:0007669"/>
    <property type="project" value="InterPro"/>
</dbReference>
<organism evidence="2 3">
    <name type="scientific">Paenibacillus macerans</name>
    <name type="common">Bacillus macerans</name>
    <dbReference type="NCBI Taxonomy" id="44252"/>
    <lineage>
        <taxon>Bacteria</taxon>
        <taxon>Bacillati</taxon>
        <taxon>Bacillota</taxon>
        <taxon>Bacilli</taxon>
        <taxon>Bacillales</taxon>
        <taxon>Paenibacillaceae</taxon>
        <taxon>Paenibacillus</taxon>
    </lineage>
</organism>
<dbReference type="Gene3D" id="3.40.50.720">
    <property type="entry name" value="NAD(P)-binding Rossmann-like Domain"/>
    <property type="match status" value="1"/>
</dbReference>
<dbReference type="PANTHER" id="PTHR48079">
    <property type="entry name" value="PROTEIN YEEZ"/>
    <property type="match status" value="1"/>
</dbReference>
<dbReference type="SUPFAM" id="SSF51735">
    <property type="entry name" value="NAD(P)-binding Rossmann-fold domains"/>
    <property type="match status" value="1"/>
</dbReference>